<dbReference type="RefSeq" id="WP_208881699.1">
    <property type="nucleotide sequence ID" value="NZ_CP031320.1"/>
</dbReference>
<reference evidence="1 2" key="1">
    <citation type="submission" date="2018-07" db="EMBL/GenBank/DDBJ databases">
        <title>Draft genome of the type strain Streptomyces armeniacus ATCC 15676.</title>
        <authorList>
            <person name="Labana P."/>
            <person name="Gosse J.T."/>
            <person name="Boddy C.N."/>
        </authorList>
    </citation>
    <scope>NUCLEOTIDE SEQUENCE [LARGE SCALE GENOMIC DNA]</scope>
    <source>
        <strain evidence="1 2">ATCC 15676</strain>
    </source>
</reference>
<sequence length="71" mass="8122">MYREGTWLIDRRLDKLGRLMATDGPYVLLRPPRGGREWECPPDEVRLAMEAERRAAGIAGDGTVLPRRTTR</sequence>
<organism evidence="1 2">
    <name type="scientific">Streptomyces armeniacus</name>
    <dbReference type="NCBI Taxonomy" id="83291"/>
    <lineage>
        <taxon>Bacteria</taxon>
        <taxon>Bacillati</taxon>
        <taxon>Actinomycetota</taxon>
        <taxon>Actinomycetes</taxon>
        <taxon>Kitasatosporales</taxon>
        <taxon>Streptomycetaceae</taxon>
        <taxon>Streptomyces</taxon>
    </lineage>
</organism>
<evidence type="ECO:0000313" key="1">
    <source>
        <dbReference type="EMBL" id="AXK35499.1"/>
    </source>
</evidence>
<dbReference type="AlphaFoldDB" id="A0A345XV33"/>
<name>A0A345XV33_9ACTN</name>
<dbReference type="EMBL" id="CP031320">
    <property type="protein sequence ID" value="AXK35499.1"/>
    <property type="molecule type" value="Genomic_DNA"/>
</dbReference>
<gene>
    <name evidence="1" type="ORF">DVA86_25450</name>
</gene>
<evidence type="ECO:0000313" key="2">
    <source>
        <dbReference type="Proteomes" id="UP000254425"/>
    </source>
</evidence>
<protein>
    <submittedName>
        <fullName evidence="1">Uncharacterized protein</fullName>
    </submittedName>
</protein>
<dbReference type="Proteomes" id="UP000254425">
    <property type="component" value="Chromosome"/>
</dbReference>
<accession>A0A345XV33</accession>
<dbReference type="KEGG" id="sarm:DVA86_25450"/>
<keyword evidence="2" id="KW-1185">Reference proteome</keyword>
<proteinExistence type="predicted"/>